<proteinExistence type="predicted"/>
<gene>
    <name evidence="1" type="ORF">EJ08DRAFT_186944</name>
</gene>
<evidence type="ECO:0000313" key="1">
    <source>
        <dbReference type="EMBL" id="KAF2431416.1"/>
    </source>
</evidence>
<dbReference type="EMBL" id="MU007032">
    <property type="protein sequence ID" value="KAF2431416.1"/>
    <property type="molecule type" value="Genomic_DNA"/>
</dbReference>
<dbReference type="AlphaFoldDB" id="A0A9P4NTH0"/>
<evidence type="ECO:0000313" key="2">
    <source>
        <dbReference type="Proteomes" id="UP000800235"/>
    </source>
</evidence>
<protein>
    <submittedName>
        <fullName evidence="1">Uncharacterized protein</fullName>
    </submittedName>
</protein>
<organism evidence="1 2">
    <name type="scientific">Tothia fuscella</name>
    <dbReference type="NCBI Taxonomy" id="1048955"/>
    <lineage>
        <taxon>Eukaryota</taxon>
        <taxon>Fungi</taxon>
        <taxon>Dikarya</taxon>
        <taxon>Ascomycota</taxon>
        <taxon>Pezizomycotina</taxon>
        <taxon>Dothideomycetes</taxon>
        <taxon>Pleosporomycetidae</taxon>
        <taxon>Venturiales</taxon>
        <taxon>Cylindrosympodiaceae</taxon>
        <taxon>Tothia</taxon>
    </lineage>
</organism>
<sequence length="159" mass="17835">MQIRSLLRDVGSSPCNTYGSRSSRPVSRILGKRSIILAQRSISTGLYPRAHFALSECDKTWQNTVEFLPKSSEIFSLSNSVSGFNNQDLSFSLKPLLDHFQPIVVVVSLPQCCINNLVSDPTENLAWQFAIDLTTNCARWDSWSPRSGHIIFVRGYRIG</sequence>
<keyword evidence="2" id="KW-1185">Reference proteome</keyword>
<accession>A0A9P4NTH0</accession>
<comment type="caution">
    <text evidence="1">The sequence shown here is derived from an EMBL/GenBank/DDBJ whole genome shotgun (WGS) entry which is preliminary data.</text>
</comment>
<reference evidence="1" key="1">
    <citation type="journal article" date="2020" name="Stud. Mycol.">
        <title>101 Dothideomycetes genomes: a test case for predicting lifestyles and emergence of pathogens.</title>
        <authorList>
            <person name="Haridas S."/>
            <person name="Albert R."/>
            <person name="Binder M."/>
            <person name="Bloem J."/>
            <person name="Labutti K."/>
            <person name="Salamov A."/>
            <person name="Andreopoulos B."/>
            <person name="Baker S."/>
            <person name="Barry K."/>
            <person name="Bills G."/>
            <person name="Bluhm B."/>
            <person name="Cannon C."/>
            <person name="Castanera R."/>
            <person name="Culley D."/>
            <person name="Daum C."/>
            <person name="Ezra D."/>
            <person name="Gonzalez J."/>
            <person name="Henrissat B."/>
            <person name="Kuo A."/>
            <person name="Liang C."/>
            <person name="Lipzen A."/>
            <person name="Lutzoni F."/>
            <person name="Magnuson J."/>
            <person name="Mondo S."/>
            <person name="Nolan M."/>
            <person name="Ohm R."/>
            <person name="Pangilinan J."/>
            <person name="Park H.-J."/>
            <person name="Ramirez L."/>
            <person name="Alfaro M."/>
            <person name="Sun H."/>
            <person name="Tritt A."/>
            <person name="Yoshinaga Y."/>
            <person name="Zwiers L.-H."/>
            <person name="Turgeon B."/>
            <person name="Goodwin S."/>
            <person name="Spatafora J."/>
            <person name="Crous P."/>
            <person name="Grigoriev I."/>
        </authorList>
    </citation>
    <scope>NUCLEOTIDE SEQUENCE</scope>
    <source>
        <strain evidence="1">CBS 130266</strain>
    </source>
</reference>
<name>A0A9P4NTH0_9PEZI</name>
<dbReference type="Proteomes" id="UP000800235">
    <property type="component" value="Unassembled WGS sequence"/>
</dbReference>